<organism evidence="1 2">
    <name type="scientific">Microvirga subterranea</name>
    <dbReference type="NCBI Taxonomy" id="186651"/>
    <lineage>
        <taxon>Bacteria</taxon>
        <taxon>Pseudomonadati</taxon>
        <taxon>Pseudomonadota</taxon>
        <taxon>Alphaproteobacteria</taxon>
        <taxon>Hyphomicrobiales</taxon>
        <taxon>Methylobacteriaceae</taxon>
        <taxon>Microvirga</taxon>
    </lineage>
</organism>
<protein>
    <submittedName>
        <fullName evidence="1">Uncharacterized protein</fullName>
    </submittedName>
</protein>
<accession>A0A370H757</accession>
<dbReference type="EMBL" id="QQBB01000015">
    <property type="protein sequence ID" value="RDI52415.1"/>
    <property type="molecule type" value="Genomic_DNA"/>
</dbReference>
<comment type="caution">
    <text evidence="1">The sequence shown here is derived from an EMBL/GenBank/DDBJ whole genome shotgun (WGS) entry which is preliminary data.</text>
</comment>
<gene>
    <name evidence="1" type="ORF">DES45_11540</name>
</gene>
<proteinExistence type="predicted"/>
<keyword evidence="2" id="KW-1185">Reference proteome</keyword>
<reference evidence="1 2" key="1">
    <citation type="submission" date="2018-07" db="EMBL/GenBank/DDBJ databases">
        <title>Genomic Encyclopedia of Type Strains, Phase IV (KMG-IV): sequencing the most valuable type-strain genomes for metagenomic binning, comparative biology and taxonomic classification.</title>
        <authorList>
            <person name="Goeker M."/>
        </authorList>
    </citation>
    <scope>NUCLEOTIDE SEQUENCE [LARGE SCALE GENOMIC DNA]</scope>
    <source>
        <strain evidence="1 2">DSM 14364</strain>
    </source>
</reference>
<dbReference type="RefSeq" id="WP_281024111.1">
    <property type="nucleotide sequence ID" value="NZ_QQBB01000015.1"/>
</dbReference>
<evidence type="ECO:0000313" key="2">
    <source>
        <dbReference type="Proteomes" id="UP000254925"/>
    </source>
</evidence>
<name>A0A370H757_9HYPH</name>
<sequence>MALRNDDLRRDWPERIGNARGSVLPGLVFCALARTIARQVI</sequence>
<dbReference type="Proteomes" id="UP000254925">
    <property type="component" value="Unassembled WGS sequence"/>
</dbReference>
<dbReference type="AlphaFoldDB" id="A0A370H757"/>
<evidence type="ECO:0000313" key="1">
    <source>
        <dbReference type="EMBL" id="RDI52415.1"/>
    </source>
</evidence>